<feature type="transmembrane region" description="Helical" evidence="9">
    <location>
        <begin position="242"/>
        <end position="262"/>
    </location>
</feature>
<feature type="transmembrane region" description="Helical" evidence="9">
    <location>
        <begin position="116"/>
        <end position="147"/>
    </location>
</feature>
<feature type="transmembrane region" description="Helical" evidence="9">
    <location>
        <begin position="196"/>
        <end position="222"/>
    </location>
</feature>
<evidence type="ECO:0000256" key="4">
    <source>
        <dbReference type="ARBA" id="ARBA00022692"/>
    </source>
</evidence>
<name>A0ABT8DCQ6_9RHOB</name>
<reference evidence="12" key="1">
    <citation type="journal article" date="2019" name="Int. J. Syst. Evol. Microbiol.">
        <title>The Global Catalogue of Microorganisms (GCM) 10K type strain sequencing project: providing services to taxonomists for standard genome sequencing and annotation.</title>
        <authorList>
            <consortium name="The Broad Institute Genomics Platform"/>
            <consortium name="The Broad Institute Genome Sequencing Center for Infectious Disease"/>
            <person name="Wu L."/>
            <person name="Ma J."/>
        </authorList>
    </citation>
    <scope>NUCLEOTIDE SEQUENCE [LARGE SCALE GENOMIC DNA]</scope>
    <source>
        <strain evidence="12">CECT 8482</strain>
    </source>
</reference>
<dbReference type="Gene3D" id="1.10.3720.10">
    <property type="entry name" value="MetI-like"/>
    <property type="match status" value="1"/>
</dbReference>
<dbReference type="InterPro" id="IPR035906">
    <property type="entry name" value="MetI-like_sf"/>
</dbReference>
<keyword evidence="4 9" id="KW-0812">Transmembrane</keyword>
<dbReference type="SUPFAM" id="SSF161098">
    <property type="entry name" value="MetI-like"/>
    <property type="match status" value="1"/>
</dbReference>
<comment type="caution">
    <text evidence="11">The sequence shown here is derived from an EMBL/GenBank/DDBJ whole genome shotgun (WGS) entry which is preliminary data.</text>
</comment>
<comment type="subcellular location">
    <subcellularLocation>
        <location evidence="1 9">Cell membrane</location>
        <topology evidence="1 9">Multi-pass membrane protein</topology>
    </subcellularLocation>
</comment>
<sequence length="290" mass="31130">MAFRVPKKLRNASLMIGALITITIILLAIFAPLVATHPIEKMDMTNRFSGPSWQHWLGTDNFGRDLWSRLVFGARISLTIALTAVTISALIGVAVGLIAGYFGGWVDLILMRITDIFLGFPAIVLALAIVAALGPGIMNVSVAIIVVAWTEYARVVRATTLVLREQVYVQAAQSIGASHARILFREILPNALGPIIVLVSIGLGTAILSESALSFLGFGLPPPAPTWGWTLSYGTRFIRDEPWLSIISGSTIMVTVLGFNLLGDGLRDVLDPANCRVAAANPNNKGLTSW</sequence>
<evidence type="ECO:0000256" key="6">
    <source>
        <dbReference type="ARBA" id="ARBA00022927"/>
    </source>
</evidence>
<feature type="transmembrane region" description="Helical" evidence="9">
    <location>
        <begin position="12"/>
        <end position="35"/>
    </location>
</feature>
<evidence type="ECO:0000256" key="7">
    <source>
        <dbReference type="ARBA" id="ARBA00022989"/>
    </source>
</evidence>
<keyword evidence="5" id="KW-0571">Peptide transport</keyword>
<dbReference type="Pfam" id="PF00528">
    <property type="entry name" value="BPD_transp_1"/>
    <property type="match status" value="1"/>
</dbReference>
<proteinExistence type="inferred from homology"/>
<feature type="transmembrane region" description="Helical" evidence="9">
    <location>
        <begin position="76"/>
        <end position="104"/>
    </location>
</feature>
<dbReference type="InterPro" id="IPR025966">
    <property type="entry name" value="OppC_N"/>
</dbReference>
<keyword evidence="2 9" id="KW-0813">Transport</keyword>
<organism evidence="11 12">
    <name type="scientific">Paracoccus cavernae</name>
    <dbReference type="NCBI Taxonomy" id="1571207"/>
    <lineage>
        <taxon>Bacteria</taxon>
        <taxon>Pseudomonadati</taxon>
        <taxon>Pseudomonadota</taxon>
        <taxon>Alphaproteobacteria</taxon>
        <taxon>Rhodobacterales</taxon>
        <taxon>Paracoccaceae</taxon>
        <taxon>Paracoccus</taxon>
    </lineage>
</organism>
<protein>
    <submittedName>
        <fullName evidence="11">ABC transporter permease</fullName>
    </submittedName>
</protein>
<accession>A0ABT8DCQ6</accession>
<keyword evidence="3" id="KW-1003">Cell membrane</keyword>
<evidence type="ECO:0000256" key="5">
    <source>
        <dbReference type="ARBA" id="ARBA00022856"/>
    </source>
</evidence>
<keyword evidence="12" id="KW-1185">Reference proteome</keyword>
<keyword evidence="6" id="KW-0653">Protein transport</keyword>
<evidence type="ECO:0000256" key="1">
    <source>
        <dbReference type="ARBA" id="ARBA00004651"/>
    </source>
</evidence>
<evidence type="ECO:0000259" key="10">
    <source>
        <dbReference type="PROSITE" id="PS50928"/>
    </source>
</evidence>
<feature type="domain" description="ABC transmembrane type-1" evidence="10">
    <location>
        <begin position="74"/>
        <end position="263"/>
    </location>
</feature>
<evidence type="ECO:0000313" key="12">
    <source>
        <dbReference type="Proteomes" id="UP001243846"/>
    </source>
</evidence>
<dbReference type="Pfam" id="PF12911">
    <property type="entry name" value="OppC_N"/>
    <property type="match status" value="1"/>
</dbReference>
<dbReference type="PANTHER" id="PTHR43386">
    <property type="entry name" value="OLIGOPEPTIDE TRANSPORT SYSTEM PERMEASE PROTEIN APPC"/>
    <property type="match status" value="1"/>
</dbReference>
<dbReference type="InterPro" id="IPR000515">
    <property type="entry name" value="MetI-like"/>
</dbReference>
<evidence type="ECO:0000256" key="9">
    <source>
        <dbReference type="RuleBase" id="RU363032"/>
    </source>
</evidence>
<dbReference type="Proteomes" id="UP001243846">
    <property type="component" value="Unassembled WGS sequence"/>
</dbReference>
<gene>
    <name evidence="11" type="ORF">QWZ10_21110</name>
</gene>
<dbReference type="PROSITE" id="PS50928">
    <property type="entry name" value="ABC_TM1"/>
    <property type="match status" value="1"/>
</dbReference>
<dbReference type="PANTHER" id="PTHR43386:SF1">
    <property type="entry name" value="D,D-DIPEPTIDE TRANSPORT SYSTEM PERMEASE PROTEIN DDPC-RELATED"/>
    <property type="match status" value="1"/>
</dbReference>
<evidence type="ECO:0000256" key="3">
    <source>
        <dbReference type="ARBA" id="ARBA00022475"/>
    </source>
</evidence>
<dbReference type="CDD" id="cd06261">
    <property type="entry name" value="TM_PBP2"/>
    <property type="match status" value="1"/>
</dbReference>
<dbReference type="InterPro" id="IPR050366">
    <property type="entry name" value="BP-dependent_transpt_permease"/>
</dbReference>
<dbReference type="EMBL" id="JAUFRC010000002">
    <property type="protein sequence ID" value="MDN3713622.1"/>
    <property type="molecule type" value="Genomic_DNA"/>
</dbReference>
<keyword evidence="8 9" id="KW-0472">Membrane</keyword>
<evidence type="ECO:0000313" key="11">
    <source>
        <dbReference type="EMBL" id="MDN3713622.1"/>
    </source>
</evidence>
<keyword evidence="7 9" id="KW-1133">Transmembrane helix</keyword>
<evidence type="ECO:0000256" key="8">
    <source>
        <dbReference type="ARBA" id="ARBA00023136"/>
    </source>
</evidence>
<comment type="similarity">
    <text evidence="9">Belongs to the binding-protein-dependent transport system permease family.</text>
</comment>
<evidence type="ECO:0000256" key="2">
    <source>
        <dbReference type="ARBA" id="ARBA00022448"/>
    </source>
</evidence>